<dbReference type="AlphaFoldDB" id="A0A5B0MT07"/>
<dbReference type="CDD" id="cd06257">
    <property type="entry name" value="DnaJ"/>
    <property type="match status" value="1"/>
</dbReference>
<dbReference type="Proteomes" id="UP000324748">
    <property type="component" value="Unassembled WGS sequence"/>
</dbReference>
<feature type="transmembrane region" description="Helical" evidence="2">
    <location>
        <begin position="26"/>
        <end position="47"/>
    </location>
</feature>
<feature type="compositionally biased region" description="Low complexity" evidence="1">
    <location>
        <begin position="299"/>
        <end position="314"/>
    </location>
</feature>
<evidence type="ECO:0000313" key="4">
    <source>
        <dbReference type="EMBL" id="KAA1079712.1"/>
    </source>
</evidence>
<protein>
    <submittedName>
        <fullName evidence="4">DnaJ sub C member 7</fullName>
    </submittedName>
</protein>
<dbReference type="InterPro" id="IPR036869">
    <property type="entry name" value="J_dom_sf"/>
</dbReference>
<accession>A0A5B0MT07</accession>
<proteinExistence type="predicted"/>
<dbReference type="InterPro" id="IPR018253">
    <property type="entry name" value="DnaJ_domain_CS"/>
</dbReference>
<dbReference type="Gene3D" id="1.10.287.110">
    <property type="entry name" value="DnaJ domain"/>
    <property type="match status" value="1"/>
</dbReference>
<feature type="compositionally biased region" description="Polar residues" evidence="1">
    <location>
        <begin position="485"/>
        <end position="494"/>
    </location>
</feature>
<feature type="compositionally biased region" description="Low complexity" evidence="1">
    <location>
        <begin position="240"/>
        <end position="253"/>
    </location>
</feature>
<evidence type="ECO:0000259" key="3">
    <source>
        <dbReference type="PROSITE" id="PS50076"/>
    </source>
</evidence>
<sequence>MAAAEASPWGAGQVPPVLLAGIRQPVFLSVFFLTFQLQFFFFFFFGYSDSTARKLFRFSCSQYMSLKYHPRRFNPGDRFIEIHFKKLADAYETLIDPQKRLEYDKKLNLKDINRLNKPKNPDSSRLFDAHEQYERHRRHSTSLVAAPTRPASAAAGGPSQYHRQLEKNPALSRTHPIPTRSSTQSSSRLPTQADQPMRARRSSISGLAPIPSNLNQSPSVAHRLLNRQTQASSTTPLIQPKPFNPSNSSFQPPIRAGSCGPTLQSSSSAAAAAAARLNNRSSPNSSRLEESLLSMRLNQFPKPSSSQNSHPSTSKETTRVDRQSIINELNQRARSNSISHSSKPLYSISNHHHHQAGSGSSSASSSTISPSSSLSSSFSPRQPPKFPHDPSSSSSAAPLSRKNFHQMIDPVVPFHPPHSLSAAAHNRSDYGHLNDVEYQPLIVNPPPHKRAPHPRMSSSSSSTSTPHNYAYNSGTPSSSGTNNNKHPYTQYNTQHRPRDHR</sequence>
<feature type="compositionally biased region" description="Low complexity" evidence="1">
    <location>
        <begin position="358"/>
        <end position="379"/>
    </location>
</feature>
<feature type="region of interest" description="Disordered" evidence="1">
    <location>
        <begin position="270"/>
        <end position="289"/>
    </location>
</feature>
<name>A0A5B0MT07_PUCGR</name>
<evidence type="ECO:0000256" key="2">
    <source>
        <dbReference type="SAM" id="Phobius"/>
    </source>
</evidence>
<reference evidence="4 5" key="1">
    <citation type="submission" date="2019-05" db="EMBL/GenBank/DDBJ databases">
        <title>Emergence of the Ug99 lineage of the wheat stem rust pathogen through somatic hybridization.</title>
        <authorList>
            <person name="Li F."/>
            <person name="Upadhyaya N.M."/>
            <person name="Sperschneider J."/>
            <person name="Matny O."/>
            <person name="Nguyen-Phuc H."/>
            <person name="Mago R."/>
            <person name="Raley C."/>
            <person name="Miller M.E."/>
            <person name="Silverstein K.A.T."/>
            <person name="Henningsen E."/>
            <person name="Hirsch C.D."/>
            <person name="Visser B."/>
            <person name="Pretorius Z.A."/>
            <person name="Steffenson B.J."/>
            <person name="Schwessinger B."/>
            <person name="Dodds P.N."/>
            <person name="Figueroa M."/>
        </authorList>
    </citation>
    <scope>NUCLEOTIDE SEQUENCE [LARGE SCALE GENOMIC DNA]</scope>
    <source>
        <strain evidence="4">21-0</strain>
    </source>
</reference>
<keyword evidence="2" id="KW-0812">Transmembrane</keyword>
<keyword evidence="5" id="KW-1185">Reference proteome</keyword>
<dbReference type="PROSITE" id="PS00636">
    <property type="entry name" value="DNAJ_1"/>
    <property type="match status" value="1"/>
</dbReference>
<dbReference type="InterPro" id="IPR001623">
    <property type="entry name" value="DnaJ_domain"/>
</dbReference>
<feature type="region of interest" description="Disordered" evidence="1">
    <location>
        <begin position="299"/>
        <end position="398"/>
    </location>
</feature>
<comment type="caution">
    <text evidence="4">The sequence shown here is derived from an EMBL/GenBank/DDBJ whole genome shotgun (WGS) entry which is preliminary data.</text>
</comment>
<feature type="region of interest" description="Disordered" evidence="1">
    <location>
        <begin position="137"/>
        <end position="217"/>
    </location>
</feature>
<feature type="region of interest" description="Disordered" evidence="1">
    <location>
        <begin position="440"/>
        <end position="501"/>
    </location>
</feature>
<feature type="region of interest" description="Disordered" evidence="1">
    <location>
        <begin position="229"/>
        <end position="265"/>
    </location>
</feature>
<dbReference type="PROSITE" id="PS50076">
    <property type="entry name" value="DNAJ_2"/>
    <property type="match status" value="1"/>
</dbReference>
<evidence type="ECO:0000256" key="1">
    <source>
        <dbReference type="SAM" id="MobiDB-lite"/>
    </source>
</evidence>
<feature type="compositionally biased region" description="Low complexity" evidence="1">
    <location>
        <begin position="145"/>
        <end position="159"/>
    </location>
</feature>
<dbReference type="SUPFAM" id="SSF46565">
    <property type="entry name" value="Chaperone J-domain"/>
    <property type="match status" value="1"/>
</dbReference>
<feature type="compositionally biased region" description="Polar residues" evidence="1">
    <location>
        <begin position="324"/>
        <end position="349"/>
    </location>
</feature>
<keyword evidence="2" id="KW-0472">Membrane</keyword>
<organism evidence="4 5">
    <name type="scientific">Puccinia graminis f. sp. tritici</name>
    <dbReference type="NCBI Taxonomy" id="56615"/>
    <lineage>
        <taxon>Eukaryota</taxon>
        <taxon>Fungi</taxon>
        <taxon>Dikarya</taxon>
        <taxon>Basidiomycota</taxon>
        <taxon>Pucciniomycotina</taxon>
        <taxon>Pucciniomycetes</taxon>
        <taxon>Pucciniales</taxon>
        <taxon>Pucciniaceae</taxon>
        <taxon>Puccinia</taxon>
    </lineage>
</organism>
<feature type="compositionally biased region" description="Polar residues" evidence="1">
    <location>
        <begin position="179"/>
        <end position="194"/>
    </location>
</feature>
<feature type="compositionally biased region" description="Low complexity" evidence="1">
    <location>
        <begin position="472"/>
        <end position="484"/>
    </location>
</feature>
<keyword evidence="2" id="KW-1133">Transmembrane helix</keyword>
<dbReference type="EMBL" id="VSWC01000132">
    <property type="protein sequence ID" value="KAA1079712.1"/>
    <property type="molecule type" value="Genomic_DNA"/>
</dbReference>
<gene>
    <name evidence="4" type="primary">DNAJC7_3</name>
    <name evidence="4" type="ORF">PGT21_022150</name>
</gene>
<evidence type="ECO:0000313" key="5">
    <source>
        <dbReference type="Proteomes" id="UP000324748"/>
    </source>
</evidence>
<feature type="domain" description="J" evidence="3">
    <location>
        <begin position="40"/>
        <end position="107"/>
    </location>
</feature>
<dbReference type="Pfam" id="PF00226">
    <property type="entry name" value="DnaJ"/>
    <property type="match status" value="1"/>
</dbReference>